<dbReference type="EMBL" id="VOGC01000010">
    <property type="protein sequence ID" value="MQN02389.1"/>
    <property type="molecule type" value="Genomic_DNA"/>
</dbReference>
<evidence type="ECO:0000256" key="5">
    <source>
        <dbReference type="ARBA" id="ARBA00022763"/>
    </source>
</evidence>
<dbReference type="Gene3D" id="3.40.50.300">
    <property type="entry name" value="P-loop containing nucleotide triphosphate hydrolases"/>
    <property type="match status" value="2"/>
</dbReference>
<evidence type="ECO:0000256" key="8">
    <source>
        <dbReference type="ARBA" id="ARBA00033408"/>
    </source>
</evidence>
<evidence type="ECO:0000256" key="3">
    <source>
        <dbReference type="ARBA" id="ARBA00021315"/>
    </source>
</evidence>
<feature type="coiled-coil region" evidence="10">
    <location>
        <begin position="317"/>
        <end position="390"/>
    </location>
</feature>
<dbReference type="CDD" id="cd03241">
    <property type="entry name" value="ABC_RecN"/>
    <property type="match status" value="2"/>
</dbReference>
<dbReference type="SUPFAM" id="SSF52540">
    <property type="entry name" value="P-loop containing nucleoside triphosphate hydrolases"/>
    <property type="match status" value="1"/>
</dbReference>
<dbReference type="PANTHER" id="PTHR11059">
    <property type="entry name" value="DNA REPAIR PROTEIN RECN"/>
    <property type="match status" value="1"/>
</dbReference>
<proteinExistence type="inferred from homology"/>
<dbReference type="GO" id="GO:0006281">
    <property type="term" value="P:DNA repair"/>
    <property type="evidence" value="ECO:0007669"/>
    <property type="project" value="UniProtKB-KW"/>
</dbReference>
<organism evidence="12 13">
    <name type="scientific">Candidatus Weimeria bifida</name>
    <dbReference type="NCBI Taxonomy" id="2599074"/>
    <lineage>
        <taxon>Bacteria</taxon>
        <taxon>Bacillati</taxon>
        <taxon>Bacillota</taxon>
        <taxon>Clostridia</taxon>
        <taxon>Lachnospirales</taxon>
        <taxon>Lachnospiraceae</taxon>
        <taxon>Candidatus Weimeria</taxon>
    </lineage>
</organism>
<protein>
    <recommendedName>
        <fullName evidence="3 9">DNA repair protein RecN</fullName>
    </recommendedName>
    <alternativeName>
        <fullName evidence="8 9">Recombination protein N</fullName>
    </alternativeName>
</protein>
<evidence type="ECO:0000256" key="6">
    <source>
        <dbReference type="ARBA" id="ARBA00022840"/>
    </source>
</evidence>
<keyword evidence="7 9" id="KW-0234">DNA repair</keyword>
<reference evidence="12" key="1">
    <citation type="journal article" date="2020" name="Appl. Environ. Microbiol.">
        <title>Medium-Chain Fatty Acid Synthesis by 'Candidatus Weimeria bifida' gen. nov., sp. nov., and 'Candidatus Pseudoramibacter fermentans' sp. nov.</title>
        <authorList>
            <person name="Scarborough M.J."/>
            <person name="Myers K.S."/>
            <person name="Donohue T.J."/>
            <person name="Noguera D.R."/>
        </authorList>
    </citation>
    <scope>NUCLEOTIDE SEQUENCE</scope>
    <source>
        <strain evidence="12">LCO1.1</strain>
    </source>
</reference>
<dbReference type="NCBIfam" id="TIGR00634">
    <property type="entry name" value="recN"/>
    <property type="match status" value="1"/>
</dbReference>
<evidence type="ECO:0000256" key="10">
    <source>
        <dbReference type="SAM" id="Coils"/>
    </source>
</evidence>
<dbReference type="Pfam" id="PF02463">
    <property type="entry name" value="SMC_N"/>
    <property type="match status" value="1"/>
</dbReference>
<evidence type="ECO:0000313" key="12">
    <source>
        <dbReference type="EMBL" id="MQN02389.1"/>
    </source>
</evidence>
<evidence type="ECO:0000256" key="2">
    <source>
        <dbReference type="ARBA" id="ARBA00009441"/>
    </source>
</evidence>
<evidence type="ECO:0000313" key="13">
    <source>
        <dbReference type="Proteomes" id="UP000460257"/>
    </source>
</evidence>
<gene>
    <name evidence="12" type="primary">recN</name>
    <name evidence="12" type="ORF">FRC54_11020</name>
</gene>
<keyword evidence="10" id="KW-0175">Coiled coil</keyword>
<keyword evidence="13" id="KW-1185">Reference proteome</keyword>
<dbReference type="PIRSF" id="PIRSF003128">
    <property type="entry name" value="RecN"/>
    <property type="match status" value="1"/>
</dbReference>
<comment type="function">
    <text evidence="1 9">May be involved in recombinational repair of damaged DNA.</text>
</comment>
<dbReference type="GO" id="GO:0006310">
    <property type="term" value="P:DNA recombination"/>
    <property type="evidence" value="ECO:0007669"/>
    <property type="project" value="InterPro"/>
</dbReference>
<dbReference type="InterPro" id="IPR027417">
    <property type="entry name" value="P-loop_NTPase"/>
</dbReference>
<keyword evidence="6" id="KW-0067">ATP-binding</keyword>
<evidence type="ECO:0000256" key="7">
    <source>
        <dbReference type="ARBA" id="ARBA00023204"/>
    </source>
</evidence>
<name>A0A6N7J3R9_9FIRM</name>
<evidence type="ECO:0000256" key="1">
    <source>
        <dbReference type="ARBA" id="ARBA00003618"/>
    </source>
</evidence>
<dbReference type="GO" id="GO:0005524">
    <property type="term" value="F:ATP binding"/>
    <property type="evidence" value="ECO:0007669"/>
    <property type="project" value="UniProtKB-KW"/>
</dbReference>
<dbReference type="GO" id="GO:0009432">
    <property type="term" value="P:SOS response"/>
    <property type="evidence" value="ECO:0007669"/>
    <property type="project" value="TreeGrafter"/>
</dbReference>
<dbReference type="PANTHER" id="PTHR11059:SF0">
    <property type="entry name" value="DNA REPAIR PROTEIN RECN"/>
    <property type="match status" value="1"/>
</dbReference>
<accession>A0A6N7J3R9</accession>
<evidence type="ECO:0000256" key="9">
    <source>
        <dbReference type="PIRNR" id="PIRNR003128"/>
    </source>
</evidence>
<dbReference type="AlphaFoldDB" id="A0A6N7J3R9"/>
<evidence type="ECO:0000256" key="4">
    <source>
        <dbReference type="ARBA" id="ARBA00022741"/>
    </source>
</evidence>
<evidence type="ECO:0000259" key="11">
    <source>
        <dbReference type="Pfam" id="PF02463"/>
    </source>
</evidence>
<dbReference type="Proteomes" id="UP000460257">
    <property type="component" value="Unassembled WGS sequence"/>
</dbReference>
<comment type="similarity">
    <text evidence="2 9">Belongs to the RecN family.</text>
</comment>
<comment type="caution">
    <text evidence="12">The sequence shown here is derived from an EMBL/GenBank/DDBJ whole genome shotgun (WGS) entry which is preliminary data.</text>
</comment>
<dbReference type="GO" id="GO:0043590">
    <property type="term" value="C:bacterial nucleoid"/>
    <property type="evidence" value="ECO:0007669"/>
    <property type="project" value="TreeGrafter"/>
</dbReference>
<dbReference type="InterPro" id="IPR003395">
    <property type="entry name" value="RecF/RecN/SMC_N"/>
</dbReference>
<keyword evidence="4" id="KW-0547">Nucleotide-binding</keyword>
<sequence>MLESLRVENLALIEKEEIEFAEGLNVLTGETGAGKSIILGALDLALGGKADRRMVRDPERDAYVEAVFSLDESEEERLRAADFEPEDGQLIFSRKIKGAKSQARLNGETVPAARLKKAGELLLDIYGQNEHQSLSDPKKHLPLLDEFVKKDLNPVLEKLAPVYKKYTSIRKKLSEADIDESQRKRDISYYSHVSEEIEDAGLKPGEDEELEAKNKKMAGSEKVAQNLSDVQNLLFGEEDVLSLIGESQRNLASIADYDDSVADLGKTLGDAYDILENFSHELIGAAENLTFDPAEFDQVTRRLDLINDLKQKYGRTIEDIFKTKEEADEKLEQLNDHENYVAGLKKELADASNDLNDLCEKAENIRKNGAKVLEEKVKESLKNLNFLKADFEVEISRTSYSAGGFNAGQFLISTNPGESLKPLSQVASGGEMSRIMLALKTVLASADDIKTMIFDEIDTGISGRTASAVARELKKVSAGRQVILITHLPQIAALSDRHFLIEKSATNDSTVSSIRPLNEDEITDELARMIGGDVITDAVRESARELREKAE</sequence>
<keyword evidence="5 9" id="KW-0227">DNA damage</keyword>
<dbReference type="InterPro" id="IPR004604">
    <property type="entry name" value="DNA_recomb/repair_RecN"/>
</dbReference>
<feature type="domain" description="RecF/RecN/SMC N-terminal" evidence="11">
    <location>
        <begin position="2"/>
        <end position="502"/>
    </location>
</feature>